<dbReference type="InterPro" id="IPR040626">
    <property type="entry name" value="Pepdidase_M14_N"/>
</dbReference>
<comment type="cofactor">
    <cofactor evidence="1">
        <name>Zn(2+)</name>
        <dbReference type="ChEBI" id="CHEBI:29105"/>
    </cofactor>
</comment>
<dbReference type="Pfam" id="PF18027">
    <property type="entry name" value="Pepdidase_M14_N"/>
    <property type="match status" value="1"/>
</dbReference>
<feature type="signal peptide" evidence="4">
    <location>
        <begin position="1"/>
        <end position="21"/>
    </location>
</feature>
<evidence type="ECO:0000256" key="4">
    <source>
        <dbReference type="SAM" id="SignalP"/>
    </source>
</evidence>
<comment type="caution">
    <text evidence="6">The sequence shown here is derived from an EMBL/GenBank/DDBJ whole genome shotgun (WGS) entry which is preliminary data.</text>
</comment>
<dbReference type="InterPro" id="IPR000834">
    <property type="entry name" value="Peptidase_M14"/>
</dbReference>
<dbReference type="RefSeq" id="WP_345250168.1">
    <property type="nucleotide sequence ID" value="NZ_BAABFO010000011.1"/>
</dbReference>
<evidence type="ECO:0000259" key="5">
    <source>
        <dbReference type="PROSITE" id="PS52035"/>
    </source>
</evidence>
<feature type="chain" id="PRO_5045195831" description="Peptidase M14 domain-containing protein" evidence="4">
    <location>
        <begin position="22"/>
        <end position="461"/>
    </location>
</feature>
<protein>
    <recommendedName>
        <fullName evidence="5">Peptidase M14 domain-containing protein</fullName>
    </recommendedName>
</protein>
<dbReference type="InterPro" id="IPR050821">
    <property type="entry name" value="Cytosolic_carboxypeptidase"/>
</dbReference>
<dbReference type="Pfam" id="PF00246">
    <property type="entry name" value="Peptidase_M14"/>
    <property type="match status" value="1"/>
</dbReference>
<evidence type="ECO:0000256" key="1">
    <source>
        <dbReference type="ARBA" id="ARBA00001947"/>
    </source>
</evidence>
<keyword evidence="4" id="KW-0732">Signal</keyword>
<organism evidence="6 7">
    <name type="scientific">Pigmentiphaga soli</name>
    <dbReference type="NCBI Taxonomy" id="1007095"/>
    <lineage>
        <taxon>Bacteria</taxon>
        <taxon>Pseudomonadati</taxon>
        <taxon>Pseudomonadota</taxon>
        <taxon>Betaproteobacteria</taxon>
        <taxon>Burkholderiales</taxon>
        <taxon>Alcaligenaceae</taxon>
        <taxon>Pigmentiphaga</taxon>
    </lineage>
</organism>
<feature type="region of interest" description="Disordered" evidence="3">
    <location>
        <begin position="434"/>
        <end position="461"/>
    </location>
</feature>
<sequence length="461" mass="50905">MPRFFRLPALLAAFALLAACASVPPPSPPGVFDTGFESGSLGTIEAVDDATWDLRLRNDNNDPSLPASFRTWFYFGLNRIPTGRPLTLRLSGFGSSYPAMPVYSYDRVHWRHFDASEVDWQSCPRSRPGQCRLVVRKAFAQPRVWIARFFPYTARELDAFLDTVRGSPYLTERTLATGPATGQPIRLLTIGDPPAAANIMPDRRYVWIQARSHPGETASSFLLEGLMKRVLADDGLGRSLRARYVFEIVPIHNVDGVALGNYRTNAASQNLEDSWTFASDGTPLPGEPAPPPEDLALMQAGIQPLLRAGARFALALNLHSSNAEPDKPAFFVPHFGSDPAAYTDAQRALWQRQARFAELVDAYYDGPIWPVREGGQSFLEHYFPERWWWASQQDAVDALTLETTYGRGGLGRWIEPDDLRRLGEAVAQAIAAMDDGTAEPMPVAPPGQGSHQAPAPTEEDL</sequence>
<reference evidence="7" key="1">
    <citation type="journal article" date="2019" name="Int. J. Syst. Evol. Microbiol.">
        <title>The Global Catalogue of Microorganisms (GCM) 10K type strain sequencing project: providing services to taxonomists for standard genome sequencing and annotation.</title>
        <authorList>
            <consortium name="The Broad Institute Genomics Platform"/>
            <consortium name="The Broad Institute Genome Sequencing Center for Infectious Disease"/>
            <person name="Wu L."/>
            <person name="Ma J."/>
        </authorList>
    </citation>
    <scope>NUCLEOTIDE SEQUENCE [LARGE SCALE GENOMIC DNA]</scope>
    <source>
        <strain evidence="7">JCM 17666</strain>
    </source>
</reference>
<dbReference type="Gene3D" id="3.40.630.10">
    <property type="entry name" value="Zn peptidases"/>
    <property type="match status" value="1"/>
</dbReference>
<evidence type="ECO:0000256" key="2">
    <source>
        <dbReference type="PROSITE-ProRule" id="PRU01379"/>
    </source>
</evidence>
<feature type="active site" description="Proton donor/acceptor" evidence="2">
    <location>
        <position position="402"/>
    </location>
</feature>
<feature type="domain" description="Peptidase M14" evidence="5">
    <location>
        <begin position="150"/>
        <end position="437"/>
    </location>
</feature>
<dbReference type="PANTHER" id="PTHR12756:SF11">
    <property type="entry name" value="CYTOSOLIC CARBOXYPEPTIDASE 1"/>
    <property type="match status" value="1"/>
</dbReference>
<comment type="similarity">
    <text evidence="2">Belongs to the peptidase M14 family.</text>
</comment>
<name>A0ABP8H4L8_9BURK</name>
<dbReference type="Proteomes" id="UP001501671">
    <property type="component" value="Unassembled WGS sequence"/>
</dbReference>
<evidence type="ECO:0000256" key="3">
    <source>
        <dbReference type="SAM" id="MobiDB-lite"/>
    </source>
</evidence>
<gene>
    <name evidence="6" type="ORF">GCM10023144_26410</name>
</gene>
<dbReference type="PANTHER" id="PTHR12756">
    <property type="entry name" value="CYTOSOLIC CARBOXYPEPTIDASE"/>
    <property type="match status" value="1"/>
</dbReference>
<evidence type="ECO:0000313" key="7">
    <source>
        <dbReference type="Proteomes" id="UP001501671"/>
    </source>
</evidence>
<dbReference type="PROSITE" id="PS52035">
    <property type="entry name" value="PEPTIDASE_M14"/>
    <property type="match status" value="1"/>
</dbReference>
<accession>A0ABP8H4L8</accession>
<dbReference type="Gene3D" id="2.60.40.3120">
    <property type="match status" value="1"/>
</dbReference>
<dbReference type="SUPFAM" id="SSF53187">
    <property type="entry name" value="Zn-dependent exopeptidases"/>
    <property type="match status" value="1"/>
</dbReference>
<dbReference type="EMBL" id="BAABFO010000011">
    <property type="protein sequence ID" value="GAA4334297.1"/>
    <property type="molecule type" value="Genomic_DNA"/>
</dbReference>
<evidence type="ECO:0000313" key="6">
    <source>
        <dbReference type="EMBL" id="GAA4334297.1"/>
    </source>
</evidence>
<proteinExistence type="inferred from homology"/>
<keyword evidence="7" id="KW-1185">Reference proteome</keyword>
<dbReference type="PROSITE" id="PS51257">
    <property type="entry name" value="PROKAR_LIPOPROTEIN"/>
    <property type="match status" value="1"/>
</dbReference>